<name>A0ABU9KE29_9BACI</name>
<evidence type="ECO:0000313" key="3">
    <source>
        <dbReference type="Proteomes" id="UP001389717"/>
    </source>
</evidence>
<keyword evidence="1" id="KW-1133">Transmembrane helix</keyword>
<feature type="transmembrane region" description="Helical" evidence="1">
    <location>
        <begin position="115"/>
        <end position="137"/>
    </location>
</feature>
<feature type="transmembrane region" description="Helical" evidence="1">
    <location>
        <begin position="158"/>
        <end position="179"/>
    </location>
</feature>
<comment type="caution">
    <text evidence="2">The sequence shown here is derived from an EMBL/GenBank/DDBJ whole genome shotgun (WGS) entry which is preliminary data.</text>
</comment>
<keyword evidence="1" id="KW-0472">Membrane</keyword>
<sequence length="237" mass="27348">MEFKLPLRIYFKNIESVLLISIIVLLPALLFHNYVTSVSYYIAAIYDNPFFGDMTNILFLLLLFMICQIPFIAFTFSEMEDEENKLKKSFGVFLKFGFSVFLFAILYTVLSILGLLAFVIPGILIMVFLFPLPYITVLKDQPIRKVWRTAFLLAKKHFFKLLMLLVSISLIEMLLGYAVNIGISFITQNTLAFVICNMLINLLLFPLLIIIISANIKKWYDMADFYSGKLQSREVPV</sequence>
<gene>
    <name evidence="2" type="ORF">AAEO50_15300</name>
</gene>
<reference evidence="2 3" key="1">
    <citation type="submission" date="2024-04" db="EMBL/GenBank/DDBJ databases">
        <title>Bacillus oryzaecorticis sp. nov., a moderately halophilic bacterium isolated from rice husks.</title>
        <authorList>
            <person name="Zhu H.-S."/>
        </authorList>
    </citation>
    <scope>NUCLEOTIDE SEQUENCE [LARGE SCALE GENOMIC DNA]</scope>
    <source>
        <strain evidence="2 3">ZC255</strain>
    </source>
</reference>
<feature type="transmembrane region" description="Helical" evidence="1">
    <location>
        <begin position="191"/>
        <end position="212"/>
    </location>
</feature>
<feature type="transmembrane region" description="Helical" evidence="1">
    <location>
        <begin position="55"/>
        <end position="77"/>
    </location>
</feature>
<proteinExistence type="predicted"/>
<feature type="transmembrane region" description="Helical" evidence="1">
    <location>
        <begin position="89"/>
        <end position="109"/>
    </location>
</feature>
<evidence type="ECO:0008006" key="4">
    <source>
        <dbReference type="Google" id="ProtNLM"/>
    </source>
</evidence>
<dbReference type="EMBL" id="JBBYAF010000032">
    <property type="protein sequence ID" value="MEL3973655.1"/>
    <property type="molecule type" value="Genomic_DNA"/>
</dbReference>
<evidence type="ECO:0000256" key="1">
    <source>
        <dbReference type="SAM" id="Phobius"/>
    </source>
</evidence>
<dbReference type="RefSeq" id="WP_341985155.1">
    <property type="nucleotide sequence ID" value="NZ_JBBYAF010000032.1"/>
</dbReference>
<accession>A0ABU9KE29</accession>
<keyword evidence="1" id="KW-0812">Transmembrane</keyword>
<keyword evidence="3" id="KW-1185">Reference proteome</keyword>
<dbReference type="Proteomes" id="UP001389717">
    <property type="component" value="Unassembled WGS sequence"/>
</dbReference>
<protein>
    <recommendedName>
        <fullName evidence="4">Glycerophosphoryl diester phosphodiesterase membrane domain-containing protein</fullName>
    </recommendedName>
</protein>
<evidence type="ECO:0000313" key="2">
    <source>
        <dbReference type="EMBL" id="MEL3973655.1"/>
    </source>
</evidence>
<feature type="transmembrane region" description="Helical" evidence="1">
    <location>
        <begin position="16"/>
        <end position="35"/>
    </location>
</feature>
<organism evidence="2 3">
    <name type="scientific">Rossellomorea oryzaecorticis</name>
    <dbReference type="NCBI Taxonomy" id="1396505"/>
    <lineage>
        <taxon>Bacteria</taxon>
        <taxon>Bacillati</taxon>
        <taxon>Bacillota</taxon>
        <taxon>Bacilli</taxon>
        <taxon>Bacillales</taxon>
        <taxon>Bacillaceae</taxon>
        <taxon>Rossellomorea</taxon>
    </lineage>
</organism>